<evidence type="ECO:0000256" key="4">
    <source>
        <dbReference type="SAM" id="Phobius"/>
    </source>
</evidence>
<dbReference type="GO" id="GO:0005778">
    <property type="term" value="C:peroxisomal membrane"/>
    <property type="evidence" value="ECO:0007669"/>
    <property type="project" value="UniProtKB-SubCell"/>
</dbReference>
<dbReference type="STRING" id="35570.A0A1I8PCK8"/>
<dbReference type="OrthoDB" id="10005898at2759"/>
<keyword evidence="4" id="KW-1133">Transmembrane helix</keyword>
<evidence type="ECO:0000256" key="3">
    <source>
        <dbReference type="ARBA" id="ARBA00046271"/>
    </source>
</evidence>
<sequence>MPHEKYLNEFCDIIDTYGGRDKVMKALCYGAKLIAGYYADRQPELAKRYAIASSRISGARATLRLIDDIPMIQYALEYGLGGGESDSIMAVLGVTANVVDLLYYPVEKICWLAEHKIVDVKNADFWDNVNTVFWVVGVYLNLMRNIRSFGLNQQKINRLKTPSPSSNDPDMEKTLKKHRLDMLTLVRLTLDFLHAGSYLPKGYLWGGKLSTMQIGAVGTASAAIGIYQIFAKRRLNK</sequence>
<dbReference type="AlphaFoldDB" id="A0A1I8PCK8"/>
<feature type="transmembrane region" description="Helical" evidence="4">
    <location>
        <begin position="211"/>
        <end position="230"/>
    </location>
</feature>
<dbReference type="EnsemblMetazoa" id="SCAU006829-RA">
    <property type="protein sequence ID" value="SCAU006829-PA"/>
    <property type="gene ID" value="SCAU006829"/>
</dbReference>
<evidence type="ECO:0000256" key="1">
    <source>
        <dbReference type="ARBA" id="ARBA00023136"/>
    </source>
</evidence>
<organism evidence="5 6">
    <name type="scientific">Stomoxys calcitrans</name>
    <name type="common">Stable fly</name>
    <name type="synonym">Conops calcitrans</name>
    <dbReference type="NCBI Taxonomy" id="35570"/>
    <lineage>
        <taxon>Eukaryota</taxon>
        <taxon>Metazoa</taxon>
        <taxon>Ecdysozoa</taxon>
        <taxon>Arthropoda</taxon>
        <taxon>Hexapoda</taxon>
        <taxon>Insecta</taxon>
        <taxon>Pterygota</taxon>
        <taxon>Neoptera</taxon>
        <taxon>Endopterygota</taxon>
        <taxon>Diptera</taxon>
        <taxon>Brachycera</taxon>
        <taxon>Muscomorpha</taxon>
        <taxon>Muscoidea</taxon>
        <taxon>Muscidae</taxon>
        <taxon>Stomoxys</taxon>
    </lineage>
</organism>
<dbReference type="PANTHER" id="PTHR20990">
    <property type="entry name" value="PEROXISOMAL BIOGENESIS FACTOR 11"/>
    <property type="match status" value="1"/>
</dbReference>
<dbReference type="InterPro" id="IPR008733">
    <property type="entry name" value="PEX11"/>
</dbReference>
<name>A0A1I8PCK8_STOCA</name>
<dbReference type="KEGG" id="scac:106082793"/>
<evidence type="ECO:0000313" key="6">
    <source>
        <dbReference type="Proteomes" id="UP000095300"/>
    </source>
</evidence>
<dbReference type="InterPro" id="IPR026510">
    <property type="entry name" value="PEX11C_met"/>
</dbReference>
<evidence type="ECO:0000256" key="2">
    <source>
        <dbReference type="ARBA" id="ARBA00023140"/>
    </source>
</evidence>
<comment type="subcellular location">
    <subcellularLocation>
        <location evidence="3">Peroxisome membrane</location>
    </subcellularLocation>
</comment>
<proteinExistence type="predicted"/>
<keyword evidence="4" id="KW-0812">Transmembrane</keyword>
<dbReference type="GO" id="GO:0016559">
    <property type="term" value="P:peroxisome fission"/>
    <property type="evidence" value="ECO:0007669"/>
    <property type="project" value="InterPro"/>
</dbReference>
<protein>
    <recommendedName>
        <fullName evidence="7">Peroxisomal membrane protein 11C</fullName>
    </recommendedName>
</protein>
<dbReference type="VEuPathDB" id="VectorBase:SCAU006829"/>
<gene>
    <name evidence="5" type="primary">106082793</name>
</gene>
<evidence type="ECO:0008006" key="7">
    <source>
        <dbReference type="Google" id="ProtNLM"/>
    </source>
</evidence>
<dbReference type="Pfam" id="PF05648">
    <property type="entry name" value="PEX11"/>
    <property type="match status" value="1"/>
</dbReference>
<dbReference type="PANTHER" id="PTHR20990:SF1">
    <property type="entry name" value="PEROXISOMAL MEMBRANE PROTEIN 11C"/>
    <property type="match status" value="1"/>
</dbReference>
<keyword evidence="1 4" id="KW-0472">Membrane</keyword>
<reference evidence="5" key="1">
    <citation type="submission" date="2020-05" db="UniProtKB">
        <authorList>
            <consortium name="EnsemblMetazoa"/>
        </authorList>
    </citation>
    <scope>IDENTIFICATION</scope>
    <source>
        <strain evidence="5">USDA</strain>
    </source>
</reference>
<keyword evidence="6" id="KW-1185">Reference proteome</keyword>
<evidence type="ECO:0000313" key="5">
    <source>
        <dbReference type="EnsemblMetazoa" id="SCAU006829-PA"/>
    </source>
</evidence>
<dbReference type="Proteomes" id="UP000095300">
    <property type="component" value="Unassembled WGS sequence"/>
</dbReference>
<keyword evidence="2" id="KW-0576">Peroxisome</keyword>
<accession>A0A1I8PCK8</accession>